<dbReference type="AlphaFoldDB" id="A0A1B1UD63"/>
<keyword evidence="2" id="KW-1185">Reference proteome</keyword>
<evidence type="ECO:0000313" key="2">
    <source>
        <dbReference type="Proteomes" id="UP000092839"/>
    </source>
</evidence>
<proteinExistence type="predicted"/>
<dbReference type="RefSeq" id="WP_065727985.1">
    <property type="nucleotide sequence ID" value="NZ_CP016428.1"/>
</dbReference>
<gene>
    <name evidence="1" type="ORF">LMTR13_11525</name>
</gene>
<dbReference type="OrthoDB" id="8127035at2"/>
<evidence type="ECO:0000313" key="1">
    <source>
        <dbReference type="EMBL" id="ANW00709.1"/>
    </source>
</evidence>
<dbReference type="InterPro" id="IPR022268">
    <property type="entry name" value="CHP03809"/>
</dbReference>
<dbReference type="Proteomes" id="UP000092839">
    <property type="component" value="Chromosome"/>
</dbReference>
<name>A0A1B1UD63_9BRAD</name>
<reference evidence="1 2" key="1">
    <citation type="submission" date="2016-07" db="EMBL/GenBank/DDBJ databases">
        <title>Complete genome sequence of Bradyrhizobium icense LMTR 13T, a potential inoculant strain isolated from lima bean (Phaseolus lunatus) in Peru.</title>
        <authorList>
            <person name="Ormeno-Orrillo E."/>
            <person name="Duran D."/>
            <person name="Rogel M.A."/>
            <person name="Rey L."/>
            <person name="Imperial J."/>
            <person name="Ruiz-Argueso T."/>
            <person name="Martinez-Romero E."/>
        </authorList>
    </citation>
    <scope>NUCLEOTIDE SEQUENCE [LARGE SCALE GENOMIC DNA]</scope>
    <source>
        <strain evidence="1 2">LMTR 13</strain>
    </source>
</reference>
<protein>
    <submittedName>
        <fullName evidence="1">TIGR03809 family protein</fullName>
    </submittedName>
</protein>
<sequence>MAHPADVARGRNIVARWCNLAEQRLEYLTELFETGRWRRFHTEREFLENIQEAKAAVATWRDLLSREASLDNTQIDLAWLGRRRTTPLPLTPLPRDEGYRKPVVHLQPQLQSPPIVAEPPPIAAAPLRDIPADVLVALESQLAVADEAPSVPDVLALDEMSFPALDLDAMKERYPLLRNAL</sequence>
<organism evidence="1 2">
    <name type="scientific">Bradyrhizobium icense</name>
    <dbReference type="NCBI Taxonomy" id="1274631"/>
    <lineage>
        <taxon>Bacteria</taxon>
        <taxon>Pseudomonadati</taxon>
        <taxon>Pseudomonadota</taxon>
        <taxon>Alphaproteobacteria</taxon>
        <taxon>Hyphomicrobiales</taxon>
        <taxon>Nitrobacteraceae</taxon>
        <taxon>Bradyrhizobium</taxon>
    </lineage>
</organism>
<dbReference type="EMBL" id="CP016428">
    <property type="protein sequence ID" value="ANW00709.1"/>
    <property type="molecule type" value="Genomic_DNA"/>
</dbReference>
<dbReference type="KEGG" id="bic:LMTR13_11525"/>
<accession>A0A1B1UD63</accession>
<dbReference type="NCBIfam" id="TIGR03809">
    <property type="entry name" value="TIGR03809 family protein"/>
    <property type="match status" value="1"/>
</dbReference>